<protein>
    <submittedName>
        <fullName evidence="2">D-glucuronyl C5-epimerase</fullName>
    </submittedName>
</protein>
<dbReference type="AlphaFoldDB" id="A0A0G1QAC5"/>
<evidence type="ECO:0000313" key="3">
    <source>
        <dbReference type="Proteomes" id="UP000034727"/>
    </source>
</evidence>
<dbReference type="Proteomes" id="UP000034727">
    <property type="component" value="Unassembled WGS sequence"/>
</dbReference>
<sequence>MSKLRYWKRILRAYLTKTPSYLDFWHERPEEGNFSAYNLSGEYYMTFSDKADYAGPRDSHGVILFDYLGDIGVRYNPLAIAQYGIARLNSYVKTKNETHLKEARIHADWLVNNLFDNSKGIPVWKHNFSWRYKEVLKPGWYSALSQGAGISLLARLGVMSGDKEYVSAAKKAFVAL</sequence>
<comment type="caution">
    <text evidence="2">The sequence shown here is derived from an EMBL/GenBank/DDBJ whole genome shotgun (WGS) entry which is preliminary data.</text>
</comment>
<organism evidence="2 3">
    <name type="scientific">Candidatus Jorgensenbacteria bacterium GW2011_GWA2_45_9</name>
    <dbReference type="NCBI Taxonomy" id="1618663"/>
    <lineage>
        <taxon>Bacteria</taxon>
        <taxon>Candidatus Joergenseniibacteriota</taxon>
    </lineage>
</organism>
<proteinExistence type="predicted"/>
<dbReference type="SUPFAM" id="SSF48208">
    <property type="entry name" value="Six-hairpin glycosidases"/>
    <property type="match status" value="1"/>
</dbReference>
<dbReference type="Gene3D" id="1.50.10.20">
    <property type="match status" value="1"/>
</dbReference>
<dbReference type="InterPro" id="IPR010598">
    <property type="entry name" value="C5-epim_C"/>
</dbReference>
<dbReference type="EMBL" id="LCLJ01000019">
    <property type="protein sequence ID" value="KKU14658.1"/>
    <property type="molecule type" value="Genomic_DNA"/>
</dbReference>
<accession>A0A0G1QAC5</accession>
<dbReference type="InterPro" id="IPR008928">
    <property type="entry name" value="6-hairpin_glycosidase_sf"/>
</dbReference>
<dbReference type="GO" id="GO:0005975">
    <property type="term" value="P:carbohydrate metabolic process"/>
    <property type="evidence" value="ECO:0007669"/>
    <property type="project" value="InterPro"/>
</dbReference>
<feature type="domain" description="D-glucuronyl C5-epimerase C-terminal" evidence="1">
    <location>
        <begin position="123"/>
        <end position="173"/>
    </location>
</feature>
<dbReference type="Pfam" id="PF06662">
    <property type="entry name" value="C5-epim_C"/>
    <property type="match status" value="1"/>
</dbReference>
<evidence type="ECO:0000313" key="2">
    <source>
        <dbReference type="EMBL" id="KKU14658.1"/>
    </source>
</evidence>
<evidence type="ECO:0000259" key="1">
    <source>
        <dbReference type="Pfam" id="PF06662"/>
    </source>
</evidence>
<gene>
    <name evidence="2" type="ORF">UX22_C0019G0013</name>
</gene>
<reference evidence="2 3" key="1">
    <citation type="journal article" date="2015" name="Nature">
        <title>rRNA introns, odd ribosomes, and small enigmatic genomes across a large radiation of phyla.</title>
        <authorList>
            <person name="Brown C.T."/>
            <person name="Hug L.A."/>
            <person name="Thomas B.C."/>
            <person name="Sharon I."/>
            <person name="Castelle C.J."/>
            <person name="Singh A."/>
            <person name="Wilkins M.J."/>
            <person name="Williams K.H."/>
            <person name="Banfield J.F."/>
        </authorList>
    </citation>
    <scope>NUCLEOTIDE SEQUENCE [LARGE SCALE GENOMIC DNA]</scope>
</reference>
<name>A0A0G1QAC5_9BACT</name>